<dbReference type="AlphaFoldDB" id="A0A1F7YH97"/>
<name>A0A1F7YH97_9BACT</name>
<feature type="transmembrane region" description="Helical" evidence="6">
    <location>
        <begin position="36"/>
        <end position="59"/>
    </location>
</feature>
<dbReference type="InterPro" id="IPR011701">
    <property type="entry name" value="MFS"/>
</dbReference>
<accession>A0A1F7YH97</accession>
<feature type="transmembrane region" description="Helical" evidence="6">
    <location>
        <begin position="71"/>
        <end position="94"/>
    </location>
</feature>
<dbReference type="EMBL" id="MGGL01000017">
    <property type="protein sequence ID" value="OGM25968.1"/>
    <property type="molecule type" value="Genomic_DNA"/>
</dbReference>
<evidence type="ECO:0000256" key="5">
    <source>
        <dbReference type="ARBA" id="ARBA00023136"/>
    </source>
</evidence>
<evidence type="ECO:0000256" key="2">
    <source>
        <dbReference type="ARBA" id="ARBA00022448"/>
    </source>
</evidence>
<dbReference type="InterPro" id="IPR020846">
    <property type="entry name" value="MFS_dom"/>
</dbReference>
<dbReference type="CDD" id="cd17330">
    <property type="entry name" value="MFS_SLC46_TetA_like"/>
    <property type="match status" value="1"/>
</dbReference>
<dbReference type="Proteomes" id="UP000179221">
    <property type="component" value="Unassembled WGS sequence"/>
</dbReference>
<feature type="transmembrane region" description="Helical" evidence="6">
    <location>
        <begin position="7"/>
        <end position="30"/>
    </location>
</feature>
<evidence type="ECO:0000313" key="8">
    <source>
        <dbReference type="EMBL" id="OGM25968.1"/>
    </source>
</evidence>
<evidence type="ECO:0000256" key="6">
    <source>
        <dbReference type="SAM" id="Phobius"/>
    </source>
</evidence>
<dbReference type="PANTHER" id="PTHR23504">
    <property type="entry name" value="MAJOR FACILITATOR SUPERFAMILY DOMAIN-CONTAINING PROTEIN 10"/>
    <property type="match status" value="1"/>
</dbReference>
<dbReference type="Gene3D" id="1.20.1250.20">
    <property type="entry name" value="MFS general substrate transporter like domains"/>
    <property type="match status" value="1"/>
</dbReference>
<evidence type="ECO:0000259" key="7">
    <source>
        <dbReference type="PROSITE" id="PS50850"/>
    </source>
</evidence>
<dbReference type="GO" id="GO:0016020">
    <property type="term" value="C:membrane"/>
    <property type="evidence" value="ECO:0007669"/>
    <property type="project" value="UniProtKB-SubCell"/>
</dbReference>
<evidence type="ECO:0000313" key="9">
    <source>
        <dbReference type="Proteomes" id="UP000179221"/>
    </source>
</evidence>
<feature type="transmembrane region" description="Helical" evidence="6">
    <location>
        <begin position="365"/>
        <end position="383"/>
    </location>
</feature>
<feature type="domain" description="Major facilitator superfamily (MFS) profile" evidence="7">
    <location>
        <begin position="5"/>
        <end position="387"/>
    </location>
</feature>
<evidence type="ECO:0000256" key="3">
    <source>
        <dbReference type="ARBA" id="ARBA00022692"/>
    </source>
</evidence>
<proteinExistence type="predicted"/>
<comment type="caution">
    <text evidence="8">The sequence shown here is derived from an EMBL/GenBank/DDBJ whole genome shotgun (WGS) entry which is preliminary data.</text>
</comment>
<evidence type="ECO:0000256" key="4">
    <source>
        <dbReference type="ARBA" id="ARBA00022989"/>
    </source>
</evidence>
<keyword evidence="5 6" id="KW-0472">Membrane</keyword>
<organism evidence="8 9">
    <name type="scientific">Candidatus Woesebacteria bacterium RIFCSPHIGHO2_01_FULL_40_22</name>
    <dbReference type="NCBI Taxonomy" id="1802499"/>
    <lineage>
        <taxon>Bacteria</taxon>
        <taxon>Candidatus Woeseibacteriota</taxon>
    </lineage>
</organism>
<feature type="transmembrane region" description="Helical" evidence="6">
    <location>
        <begin position="245"/>
        <end position="265"/>
    </location>
</feature>
<dbReference type="InterPro" id="IPR036259">
    <property type="entry name" value="MFS_trans_sf"/>
</dbReference>
<dbReference type="PROSITE" id="PS50850">
    <property type="entry name" value="MFS"/>
    <property type="match status" value="1"/>
</dbReference>
<dbReference type="SUPFAM" id="SSF103473">
    <property type="entry name" value="MFS general substrate transporter"/>
    <property type="match status" value="1"/>
</dbReference>
<gene>
    <name evidence="8" type="ORF">A2628_00270</name>
</gene>
<dbReference type="PRINTS" id="PR01035">
    <property type="entry name" value="TCRTETA"/>
</dbReference>
<feature type="transmembrane region" description="Helical" evidence="6">
    <location>
        <begin position="130"/>
        <end position="151"/>
    </location>
</feature>
<dbReference type="Pfam" id="PF07690">
    <property type="entry name" value="MFS_1"/>
    <property type="match status" value="1"/>
</dbReference>
<dbReference type="PANTHER" id="PTHR23504:SF15">
    <property type="entry name" value="MAJOR FACILITATOR SUPERFAMILY (MFS) PROFILE DOMAIN-CONTAINING PROTEIN"/>
    <property type="match status" value="1"/>
</dbReference>
<feature type="transmembrane region" description="Helical" evidence="6">
    <location>
        <begin position="157"/>
        <end position="178"/>
    </location>
</feature>
<feature type="transmembrane region" description="Helical" evidence="6">
    <location>
        <begin position="100"/>
        <end position="118"/>
    </location>
</feature>
<evidence type="ECO:0000256" key="1">
    <source>
        <dbReference type="ARBA" id="ARBA00004141"/>
    </source>
</evidence>
<protein>
    <recommendedName>
        <fullName evidence="7">Major facilitator superfamily (MFS) profile domain-containing protein</fullName>
    </recommendedName>
</protein>
<feature type="transmembrane region" description="Helical" evidence="6">
    <location>
        <begin position="297"/>
        <end position="322"/>
    </location>
</feature>
<dbReference type="InterPro" id="IPR001958">
    <property type="entry name" value="Tet-R_TetA/multi-R_MdtG-like"/>
</dbReference>
<dbReference type="GO" id="GO:0022857">
    <property type="term" value="F:transmembrane transporter activity"/>
    <property type="evidence" value="ECO:0007669"/>
    <property type="project" value="InterPro"/>
</dbReference>
<reference evidence="8 9" key="1">
    <citation type="journal article" date="2016" name="Nat. Commun.">
        <title>Thousands of microbial genomes shed light on interconnected biogeochemical processes in an aquifer system.</title>
        <authorList>
            <person name="Anantharaman K."/>
            <person name="Brown C.T."/>
            <person name="Hug L.A."/>
            <person name="Sharon I."/>
            <person name="Castelle C.J."/>
            <person name="Probst A.J."/>
            <person name="Thomas B.C."/>
            <person name="Singh A."/>
            <person name="Wilkins M.J."/>
            <person name="Karaoz U."/>
            <person name="Brodie E.L."/>
            <person name="Williams K.H."/>
            <person name="Hubbard S.S."/>
            <person name="Banfield J.F."/>
        </authorList>
    </citation>
    <scope>NUCLEOTIDE SEQUENCE [LARGE SCALE GENOMIC DNA]</scope>
</reference>
<sequence length="387" mass="41924">MKKRAFTFLFITVFIDFLSFGIIFPLLPYYVESFGASALTIGLIAGSFSFMQFIFSPVWGRISDKVGRKPIILISLLGTSISLVGFALAPSIFWLFATRILAGFFTAASLPTTYAYVADLTAEKERAEKFGMLGAAWGLGFVFGPAFGGILSKISPATPFFVAAGIAFINFLLTTVFLPQSKPKESLEIVSKGRLFDLARVTKHLQGDVGNLFIIFFIVAFALSGLEIVFPLFAKEKFNFNETNIGFFFTLIGVVVGVTQGVLVGKAVKRFGEFKTITIAHVCMIVGYSALSLSPNLVFLVLSAIILAAGIALNEPSLAALISQRSKEAQGTTLGATWSFDSLARIIGPAFAGFLFGSVSSRAPFFSNSLMLIFSIYVLKIYASKER</sequence>
<keyword evidence="2" id="KW-0813">Transport</keyword>
<feature type="transmembrane region" description="Helical" evidence="6">
    <location>
        <begin position="212"/>
        <end position="233"/>
    </location>
</feature>
<keyword evidence="4 6" id="KW-1133">Transmembrane helix</keyword>
<comment type="subcellular location">
    <subcellularLocation>
        <location evidence="1">Membrane</location>
        <topology evidence="1">Multi-pass membrane protein</topology>
    </subcellularLocation>
</comment>
<keyword evidence="3 6" id="KW-0812">Transmembrane</keyword>